<accession>A0A4S3J0Z3</accession>
<sequence length="95" mass="10855">MRNLLAVTWERTQLHHFYPQEYRDKFATISIKVDQFIVSLTDETHRICTFGGEANGCKLGNWNDRSLTGEQQKALSVLFGANFTPPSSFSNTDKK</sequence>
<dbReference type="AlphaFoldDB" id="A0A4S3J0Z3"/>
<evidence type="ECO:0000313" key="1">
    <source>
        <dbReference type="EMBL" id="THC88172.1"/>
    </source>
</evidence>
<dbReference type="VEuPathDB" id="FungiDB:EYZ11_012386"/>
<comment type="caution">
    <text evidence="1">The sequence shown here is derived from an EMBL/GenBank/DDBJ whole genome shotgun (WGS) entry which is preliminary data.</text>
</comment>
<reference evidence="1 2" key="1">
    <citation type="submission" date="2019-03" db="EMBL/GenBank/DDBJ databases">
        <title>The genome sequence of a newly discovered highly antifungal drug resistant Aspergillus species, Aspergillus tanneri NIH 1004.</title>
        <authorList>
            <person name="Mounaud S."/>
            <person name="Singh I."/>
            <person name="Joardar V."/>
            <person name="Pakala S."/>
            <person name="Pakala S."/>
            <person name="Venepally P."/>
            <person name="Hoover J."/>
            <person name="Nierman W."/>
            <person name="Chung J."/>
            <person name="Losada L."/>
        </authorList>
    </citation>
    <scope>NUCLEOTIDE SEQUENCE [LARGE SCALE GENOMIC DNA]</scope>
    <source>
        <strain evidence="1 2">NIH1004</strain>
    </source>
</reference>
<keyword evidence="2" id="KW-1185">Reference proteome</keyword>
<dbReference type="EMBL" id="SOSA01000918">
    <property type="protein sequence ID" value="THC88172.1"/>
    <property type="molecule type" value="Genomic_DNA"/>
</dbReference>
<evidence type="ECO:0000313" key="2">
    <source>
        <dbReference type="Proteomes" id="UP000308092"/>
    </source>
</evidence>
<gene>
    <name evidence="1" type="ORF">EYZ11_012386</name>
</gene>
<proteinExistence type="predicted"/>
<organism evidence="1 2">
    <name type="scientific">Aspergillus tanneri</name>
    <dbReference type="NCBI Taxonomy" id="1220188"/>
    <lineage>
        <taxon>Eukaryota</taxon>
        <taxon>Fungi</taxon>
        <taxon>Dikarya</taxon>
        <taxon>Ascomycota</taxon>
        <taxon>Pezizomycotina</taxon>
        <taxon>Eurotiomycetes</taxon>
        <taxon>Eurotiomycetidae</taxon>
        <taxon>Eurotiales</taxon>
        <taxon>Aspergillaceae</taxon>
        <taxon>Aspergillus</taxon>
        <taxon>Aspergillus subgen. Circumdati</taxon>
    </lineage>
</organism>
<name>A0A4S3J0Z3_9EURO</name>
<dbReference type="Proteomes" id="UP000308092">
    <property type="component" value="Unassembled WGS sequence"/>
</dbReference>
<protein>
    <submittedName>
        <fullName evidence="1">Uncharacterized protein</fullName>
    </submittedName>
</protein>